<dbReference type="InterPro" id="IPR000504">
    <property type="entry name" value="RRM_dom"/>
</dbReference>
<keyword evidence="4 6" id="KW-0694">RNA-binding</keyword>
<dbReference type="PROSITE" id="PS50102">
    <property type="entry name" value="RRM"/>
    <property type="match status" value="1"/>
</dbReference>
<dbReference type="PROSITE" id="PS50103">
    <property type="entry name" value="ZF_C3H1"/>
    <property type="match status" value="1"/>
</dbReference>
<dbReference type="Gene3D" id="4.10.1000.10">
    <property type="entry name" value="Zinc finger, CCCH-type"/>
    <property type="match status" value="1"/>
</dbReference>
<protein>
    <recommendedName>
        <fullName evidence="13">C3H1-type domain-containing protein</fullName>
    </recommendedName>
</protein>
<dbReference type="InterPro" id="IPR034365">
    <property type="entry name" value="AtC3H46-like_RRM"/>
</dbReference>
<evidence type="ECO:0000313" key="11">
    <source>
        <dbReference type="EMBL" id="KAB5569591.1"/>
    </source>
</evidence>
<dbReference type="SUPFAM" id="SSF90229">
    <property type="entry name" value="CCCH zinc finger"/>
    <property type="match status" value="1"/>
</dbReference>
<comment type="caution">
    <text evidence="11">The sequence shown here is derived from an EMBL/GenBank/DDBJ whole genome shotgun (WGS) entry which is preliminary data.</text>
</comment>
<evidence type="ECO:0000256" key="1">
    <source>
        <dbReference type="ARBA" id="ARBA00022723"/>
    </source>
</evidence>
<evidence type="ECO:0000313" key="12">
    <source>
        <dbReference type="Proteomes" id="UP000326939"/>
    </source>
</evidence>
<dbReference type="GO" id="GO:0003677">
    <property type="term" value="F:DNA binding"/>
    <property type="evidence" value="ECO:0007669"/>
    <property type="project" value="UniProtKB-KW"/>
</dbReference>
<evidence type="ECO:0000256" key="7">
    <source>
        <dbReference type="PROSITE-ProRule" id="PRU00723"/>
    </source>
</evidence>
<dbReference type="SUPFAM" id="SSF54928">
    <property type="entry name" value="RNA-binding domain, RBD"/>
    <property type="match status" value="1"/>
</dbReference>
<evidence type="ECO:0000256" key="6">
    <source>
        <dbReference type="PROSITE-ProRule" id="PRU00176"/>
    </source>
</evidence>
<dbReference type="Pfam" id="PF00076">
    <property type="entry name" value="RRM_1"/>
    <property type="match status" value="1"/>
</dbReference>
<evidence type="ECO:0000256" key="3">
    <source>
        <dbReference type="ARBA" id="ARBA00022833"/>
    </source>
</evidence>
<dbReference type="PANTHER" id="PTHR24009">
    <property type="entry name" value="RNA-BINDING (RRM/RBD/RNP MOTIFS)"/>
    <property type="match status" value="1"/>
</dbReference>
<dbReference type="GO" id="GO:0008270">
    <property type="term" value="F:zinc ion binding"/>
    <property type="evidence" value="ECO:0007669"/>
    <property type="project" value="UniProtKB-KW"/>
</dbReference>
<dbReference type="Gene3D" id="3.30.70.330">
    <property type="match status" value="1"/>
</dbReference>
<name>A0A5N5NSF2_9ROSI</name>
<dbReference type="PROSITE" id="PS51644">
    <property type="entry name" value="HTH_OST"/>
    <property type="match status" value="1"/>
</dbReference>
<keyword evidence="12" id="KW-1185">Reference proteome</keyword>
<dbReference type="FunFam" id="3.30.70.330:FF:000678">
    <property type="entry name" value="zinc finger CCCH domain-containing protein 53-like isoform X2"/>
    <property type="match status" value="1"/>
</dbReference>
<dbReference type="GO" id="GO:0003723">
    <property type="term" value="F:RNA binding"/>
    <property type="evidence" value="ECO:0007669"/>
    <property type="project" value="UniProtKB-UniRule"/>
</dbReference>
<sequence length="579" mass="65586">MDFSESTKVVYSRIQEIEPEFVGKIIGYILLQNHGEREMIRLAFSPDNLIYAMICKAKSDLGLNKKPVLNLISPSQVNPSPVSDVPQQFNPNTRVSSHPISSPVKVRTAGSFWDAQLTGDLQQAHSLDFAPPAYSEMVLEDYRIHNQMQLLTSDGLLEFVNSDFSDSYIYPEPALNPRTSRRSPSLAEFPVKICHYFIKGFCKHGNNCRYFHGHPMPESFPQIFSSNSNEIANEECVVSPGSLEKLELELTELLKSRRGVPVSIASLPMIYYEMYGRTLQAEGYLTESQRHGKAGYSLTKLLARLKNNICLIDRPHGQHSVILAEDVPKYLEDAGERNDPGGIIAGSRQIYLTFPAESTFTEQDVSYYFSKFGPVQDVRIPCQQKTMFGFVTFVFAETVRQILAKGNPHHVCGARVLVKPYREKSRLINRLISPSPEIGETAMKKYSEKMQHPIYYSDHFMDGDSELHLAPRVCDDSRSLRKQLMEGHDQEIEFERMRLLEFHFAPKPLNRHSFLGHSMDELKLSEEQAEFSSAEHFNYWFDVLNNVSSCSDQDSIQGANLPESPFSSAIGSGISTVRE</sequence>
<keyword evidence="2 7" id="KW-0863">Zinc-finger</keyword>
<keyword evidence="5" id="KW-0238">DNA-binding</keyword>
<dbReference type="SMART" id="SM00356">
    <property type="entry name" value="ZnF_C3H1"/>
    <property type="match status" value="1"/>
</dbReference>
<dbReference type="Pfam" id="PF23182">
    <property type="entry name" value="PABC_AtC3H46"/>
    <property type="match status" value="1"/>
</dbReference>
<gene>
    <name evidence="11" type="ORF">DKX38_003384</name>
</gene>
<evidence type="ECO:0000259" key="10">
    <source>
        <dbReference type="PROSITE" id="PS51644"/>
    </source>
</evidence>
<evidence type="ECO:0000256" key="5">
    <source>
        <dbReference type="ARBA" id="ARBA00023125"/>
    </source>
</evidence>
<accession>A0A5N5NSF2</accession>
<evidence type="ECO:0000259" key="9">
    <source>
        <dbReference type="PROSITE" id="PS50103"/>
    </source>
</evidence>
<feature type="domain" description="C3H1-type" evidence="9">
    <location>
        <begin position="188"/>
        <end position="215"/>
    </location>
</feature>
<dbReference type="CDD" id="cd12458">
    <property type="entry name" value="RRM_AtC3H46_like"/>
    <property type="match status" value="1"/>
</dbReference>
<evidence type="ECO:0008006" key="13">
    <source>
        <dbReference type="Google" id="ProtNLM"/>
    </source>
</evidence>
<dbReference type="SMART" id="SM00360">
    <property type="entry name" value="RRM"/>
    <property type="match status" value="1"/>
</dbReference>
<dbReference type="InterPro" id="IPR035979">
    <property type="entry name" value="RBD_domain_sf"/>
</dbReference>
<proteinExistence type="predicted"/>
<feature type="domain" description="HTH OST-type" evidence="10">
    <location>
        <begin position="242"/>
        <end position="326"/>
    </location>
</feature>
<dbReference type="PANTHER" id="PTHR24009:SF0">
    <property type="entry name" value="ZINC FINGER CCCH DOMAIN-CONTAINING PROTEIN 18"/>
    <property type="match status" value="1"/>
</dbReference>
<evidence type="ECO:0000259" key="8">
    <source>
        <dbReference type="PROSITE" id="PS50102"/>
    </source>
</evidence>
<reference evidence="12" key="1">
    <citation type="journal article" date="2019" name="Gigascience">
        <title>De novo genome assembly of the endangered Acer yangbiense, a plant species with extremely small populations endemic to Yunnan Province, China.</title>
        <authorList>
            <person name="Yang J."/>
            <person name="Wariss H.M."/>
            <person name="Tao L."/>
            <person name="Zhang R."/>
            <person name="Yun Q."/>
            <person name="Hollingsworth P."/>
            <person name="Dao Z."/>
            <person name="Luo G."/>
            <person name="Guo H."/>
            <person name="Ma Y."/>
            <person name="Sun W."/>
        </authorList>
    </citation>
    <scope>NUCLEOTIDE SEQUENCE [LARGE SCALE GENOMIC DNA]</scope>
    <source>
        <strain evidence="12">cv. br00</strain>
    </source>
</reference>
<dbReference type="InterPro" id="IPR036855">
    <property type="entry name" value="Znf_CCCH_sf"/>
</dbReference>
<feature type="zinc finger region" description="C3H1-type" evidence="7">
    <location>
        <begin position="188"/>
        <end position="215"/>
    </location>
</feature>
<keyword evidence="1 7" id="KW-0479">Metal-binding</keyword>
<dbReference type="EMBL" id="VDCV01000002">
    <property type="protein sequence ID" value="KAB5569591.1"/>
    <property type="molecule type" value="Genomic_DNA"/>
</dbReference>
<dbReference type="InterPro" id="IPR012677">
    <property type="entry name" value="Nucleotide-bd_a/b_plait_sf"/>
</dbReference>
<feature type="domain" description="RRM" evidence="8">
    <location>
        <begin position="348"/>
        <end position="423"/>
    </location>
</feature>
<organism evidence="11 12">
    <name type="scientific">Salix brachista</name>
    <dbReference type="NCBI Taxonomy" id="2182728"/>
    <lineage>
        <taxon>Eukaryota</taxon>
        <taxon>Viridiplantae</taxon>
        <taxon>Streptophyta</taxon>
        <taxon>Embryophyta</taxon>
        <taxon>Tracheophyta</taxon>
        <taxon>Spermatophyta</taxon>
        <taxon>Magnoliopsida</taxon>
        <taxon>eudicotyledons</taxon>
        <taxon>Gunneridae</taxon>
        <taxon>Pentapetalae</taxon>
        <taxon>rosids</taxon>
        <taxon>fabids</taxon>
        <taxon>Malpighiales</taxon>
        <taxon>Salicaceae</taxon>
        <taxon>Saliceae</taxon>
        <taxon>Salix</taxon>
    </lineage>
</organism>
<dbReference type="Proteomes" id="UP000326939">
    <property type="component" value="Chromosome 2"/>
</dbReference>
<evidence type="ECO:0000256" key="4">
    <source>
        <dbReference type="ARBA" id="ARBA00022884"/>
    </source>
</evidence>
<evidence type="ECO:0000256" key="2">
    <source>
        <dbReference type="ARBA" id="ARBA00022771"/>
    </source>
</evidence>
<dbReference type="InterPro" id="IPR056276">
    <property type="entry name" value="AtC3H46-like_PABC-like"/>
</dbReference>
<keyword evidence="3 7" id="KW-0862">Zinc</keyword>
<dbReference type="InterPro" id="IPR000571">
    <property type="entry name" value="Znf_CCCH"/>
</dbReference>
<dbReference type="AlphaFoldDB" id="A0A5N5NSF2"/>
<dbReference type="InterPro" id="IPR025605">
    <property type="entry name" value="OST-HTH/LOTUS_dom"/>
</dbReference>